<feature type="transmembrane region" description="Helical" evidence="6">
    <location>
        <begin position="390"/>
        <end position="408"/>
    </location>
</feature>
<dbReference type="PIRSF" id="PIRSF006060">
    <property type="entry name" value="AA_transporter"/>
    <property type="match status" value="1"/>
</dbReference>
<evidence type="ECO:0000256" key="6">
    <source>
        <dbReference type="SAM" id="Phobius"/>
    </source>
</evidence>
<dbReference type="GO" id="GO:0022857">
    <property type="term" value="F:transmembrane transporter activity"/>
    <property type="evidence" value="ECO:0007669"/>
    <property type="project" value="InterPro"/>
</dbReference>
<gene>
    <name evidence="7" type="ORF">MPDQ_007994</name>
</gene>
<dbReference type="OrthoDB" id="3257095at2759"/>
<evidence type="ECO:0000256" key="3">
    <source>
        <dbReference type="ARBA" id="ARBA00022692"/>
    </source>
</evidence>
<feature type="transmembrane region" description="Helical" evidence="6">
    <location>
        <begin position="287"/>
        <end position="314"/>
    </location>
</feature>
<keyword evidence="2" id="KW-0813">Transport</keyword>
<keyword evidence="4 6" id="KW-1133">Transmembrane helix</keyword>
<proteinExistence type="predicted"/>
<accession>A0A507QUX3</accession>
<feature type="transmembrane region" description="Helical" evidence="6">
    <location>
        <begin position="493"/>
        <end position="510"/>
    </location>
</feature>
<dbReference type="GO" id="GO:0016020">
    <property type="term" value="C:membrane"/>
    <property type="evidence" value="ECO:0007669"/>
    <property type="project" value="UniProtKB-SubCell"/>
</dbReference>
<dbReference type="AlphaFoldDB" id="A0A507QUX3"/>
<evidence type="ECO:0000313" key="8">
    <source>
        <dbReference type="Proteomes" id="UP000319663"/>
    </source>
</evidence>
<name>A0A507QUX3_MONPU</name>
<evidence type="ECO:0000256" key="5">
    <source>
        <dbReference type="ARBA" id="ARBA00023136"/>
    </source>
</evidence>
<feature type="transmembrane region" description="Helical" evidence="6">
    <location>
        <begin position="414"/>
        <end position="440"/>
    </location>
</feature>
<feature type="transmembrane region" description="Helical" evidence="6">
    <location>
        <begin position="55"/>
        <end position="77"/>
    </location>
</feature>
<feature type="transmembrane region" description="Helical" evidence="6">
    <location>
        <begin position="134"/>
        <end position="159"/>
    </location>
</feature>
<evidence type="ECO:0000313" key="7">
    <source>
        <dbReference type="EMBL" id="TQB70900.1"/>
    </source>
</evidence>
<organism evidence="7 8">
    <name type="scientific">Monascus purpureus</name>
    <name type="common">Red mold</name>
    <name type="synonym">Monascus anka</name>
    <dbReference type="NCBI Taxonomy" id="5098"/>
    <lineage>
        <taxon>Eukaryota</taxon>
        <taxon>Fungi</taxon>
        <taxon>Dikarya</taxon>
        <taxon>Ascomycota</taxon>
        <taxon>Pezizomycotina</taxon>
        <taxon>Eurotiomycetes</taxon>
        <taxon>Eurotiomycetidae</taxon>
        <taxon>Eurotiales</taxon>
        <taxon>Aspergillaceae</taxon>
        <taxon>Monascus</taxon>
    </lineage>
</organism>
<keyword evidence="8" id="KW-1185">Reference proteome</keyword>
<comment type="caution">
    <text evidence="7">The sequence shown here is derived from an EMBL/GenBank/DDBJ whole genome shotgun (WGS) entry which is preliminary data.</text>
</comment>
<comment type="subcellular location">
    <subcellularLocation>
        <location evidence="1">Membrane</location>
        <topology evidence="1">Multi-pass membrane protein</topology>
    </subcellularLocation>
</comment>
<feature type="transmembrane region" description="Helical" evidence="6">
    <location>
        <begin position="460"/>
        <end position="481"/>
    </location>
</feature>
<feature type="transmembrane region" description="Helical" evidence="6">
    <location>
        <begin position="334"/>
        <end position="356"/>
    </location>
</feature>
<evidence type="ECO:0000256" key="1">
    <source>
        <dbReference type="ARBA" id="ARBA00004141"/>
    </source>
</evidence>
<dbReference type="Proteomes" id="UP000319663">
    <property type="component" value="Unassembled WGS sequence"/>
</dbReference>
<keyword evidence="3 6" id="KW-0812">Transmembrane</keyword>
<dbReference type="PANTHER" id="PTHR45649">
    <property type="entry name" value="AMINO-ACID PERMEASE BAT1"/>
    <property type="match status" value="1"/>
</dbReference>
<dbReference type="InterPro" id="IPR002293">
    <property type="entry name" value="AA/rel_permease1"/>
</dbReference>
<reference evidence="7 8" key="1">
    <citation type="submission" date="2019-06" db="EMBL/GenBank/DDBJ databases">
        <title>Wine fermentation using esterase from Monascus purpureus.</title>
        <authorList>
            <person name="Geng C."/>
            <person name="Zhang Y."/>
        </authorList>
    </citation>
    <scope>NUCLEOTIDE SEQUENCE [LARGE SCALE GENOMIC DNA]</scope>
    <source>
        <strain evidence="7">HQ1</strain>
    </source>
</reference>
<keyword evidence="5 6" id="KW-0472">Membrane</keyword>
<evidence type="ECO:0000256" key="2">
    <source>
        <dbReference type="ARBA" id="ARBA00022448"/>
    </source>
</evidence>
<dbReference type="PANTHER" id="PTHR45649:SF2">
    <property type="entry name" value="ACID PERMEASE, PUTATIVE-RELATED"/>
    <property type="match status" value="1"/>
</dbReference>
<evidence type="ECO:0000256" key="4">
    <source>
        <dbReference type="ARBA" id="ARBA00022989"/>
    </source>
</evidence>
<feature type="transmembrane region" description="Helical" evidence="6">
    <location>
        <begin position="247"/>
        <end position="266"/>
    </location>
</feature>
<dbReference type="EMBL" id="VIFY01000092">
    <property type="protein sequence ID" value="TQB70900.1"/>
    <property type="molecule type" value="Genomic_DNA"/>
</dbReference>
<protein>
    <recommendedName>
        <fullName evidence="9">GABA-specific high-affinity permease</fullName>
    </recommendedName>
</protein>
<feature type="transmembrane region" description="Helical" evidence="6">
    <location>
        <begin position="179"/>
        <end position="199"/>
    </location>
</feature>
<feature type="transmembrane region" description="Helical" evidence="6">
    <location>
        <begin position="206"/>
        <end position="227"/>
    </location>
</feature>
<feature type="transmembrane region" description="Helical" evidence="6">
    <location>
        <begin position="89"/>
        <end position="113"/>
    </location>
</feature>
<sequence>MELRSSQSKSAEAYERPFISEPDGVDTVKTGGTAHDRRDMWRIGRKQELNRNFRFLSVLGFAAVLMCTWEAVLFGSSYGLTDGGVGGMIYTYIGALVGNVAVILSMAEMASMAPTSGGQYHWVSEFAPASCQKFLSYVTGWLCVLGWHTGIAGGSYTVANMLVGLISINYPDSYEPHRWHGTLFVIAVALVAFFFNTFLAQKLPIIEGIILIIHVFGFFGILIPLWVLAPRRSAADVFGSIEDRGGWGNNGLACLVGLVGPVYALIGPDSAVHMAEEIRDASRTLPLAMVWTLAINGITGLVMIITFAFCVGNIDNVLSSKTGFPFIPVFLDTTNSVAATTGMTVIIMIMQFCSAVSNVATTSRQLYAFARDDGLPFSKFLSSVNPRFKVPLNALFTSLIIVSLLSLINIGSSVAFNAIMSLGTASLLSSYIVSTSCVFLRRWRRQPLPPARWSLGPFSIPVQAFAILFLILTWIFCFFPLARPVTADNMNWSVVVFGGVVILSLSYYVLHAKNVYTGPVTRVRPVD</sequence>
<evidence type="ECO:0008006" key="9">
    <source>
        <dbReference type="Google" id="ProtNLM"/>
    </source>
</evidence>
<dbReference type="Pfam" id="PF13520">
    <property type="entry name" value="AA_permease_2"/>
    <property type="match status" value="1"/>
</dbReference>
<dbReference type="STRING" id="5098.A0A507QUX3"/>
<dbReference type="Gene3D" id="1.20.1740.10">
    <property type="entry name" value="Amino acid/polyamine transporter I"/>
    <property type="match status" value="1"/>
</dbReference>